<keyword evidence="5" id="KW-0378">Hydrolase</keyword>
<evidence type="ECO:0000256" key="1">
    <source>
        <dbReference type="ARBA" id="ARBA00000707"/>
    </source>
</evidence>
<dbReference type="Pfam" id="PF00443">
    <property type="entry name" value="UCH"/>
    <property type="match status" value="1"/>
</dbReference>
<accession>A0A5N5T080</accession>
<dbReference type="OrthoDB" id="265776at2759"/>
<dbReference type="AlphaFoldDB" id="A0A5N5T080"/>
<dbReference type="PANTHER" id="PTHR21646:SF14">
    <property type="entry name" value="FI05488P"/>
    <property type="match status" value="1"/>
</dbReference>
<evidence type="ECO:0000313" key="5">
    <source>
        <dbReference type="EMBL" id="KAB7499585.1"/>
    </source>
</evidence>
<feature type="compositionally biased region" description="Basic and acidic residues" evidence="3">
    <location>
        <begin position="891"/>
        <end position="914"/>
    </location>
</feature>
<evidence type="ECO:0000259" key="4">
    <source>
        <dbReference type="PROSITE" id="PS50235"/>
    </source>
</evidence>
<feature type="compositionally biased region" description="Low complexity" evidence="3">
    <location>
        <begin position="871"/>
        <end position="890"/>
    </location>
</feature>
<dbReference type="Proteomes" id="UP000326759">
    <property type="component" value="Unassembled WGS sequence"/>
</dbReference>
<dbReference type="FunFam" id="3.90.70.10:FF:000046">
    <property type="entry name" value="ubiquitin carboxyl-terminal hydrolase 31"/>
    <property type="match status" value="1"/>
</dbReference>
<dbReference type="InterPro" id="IPR050185">
    <property type="entry name" value="Ub_carboxyl-term_hydrolase"/>
</dbReference>
<feature type="domain" description="USP" evidence="4">
    <location>
        <begin position="206"/>
        <end position="810"/>
    </location>
</feature>
<dbReference type="EC" id="3.4.19.12" evidence="2"/>
<dbReference type="PROSITE" id="PS50235">
    <property type="entry name" value="USP_3"/>
    <property type="match status" value="1"/>
</dbReference>
<dbReference type="GO" id="GO:0004843">
    <property type="term" value="F:cysteine-type deubiquitinase activity"/>
    <property type="evidence" value="ECO:0007669"/>
    <property type="project" value="UniProtKB-EC"/>
</dbReference>
<evidence type="ECO:0000256" key="2">
    <source>
        <dbReference type="ARBA" id="ARBA00012759"/>
    </source>
</evidence>
<dbReference type="SUPFAM" id="SSF54001">
    <property type="entry name" value="Cysteine proteinases"/>
    <property type="match status" value="1"/>
</dbReference>
<dbReference type="PROSITE" id="PS00972">
    <property type="entry name" value="USP_1"/>
    <property type="match status" value="1"/>
</dbReference>
<dbReference type="PROSITE" id="PS00973">
    <property type="entry name" value="USP_2"/>
    <property type="match status" value="1"/>
</dbReference>
<reference evidence="5 6" key="1">
    <citation type="journal article" date="2019" name="PLoS Biol.">
        <title>Sex chromosomes control vertical transmission of feminizing Wolbachia symbionts in an isopod.</title>
        <authorList>
            <person name="Becking T."/>
            <person name="Chebbi M.A."/>
            <person name="Giraud I."/>
            <person name="Moumen B."/>
            <person name="Laverre T."/>
            <person name="Caubet Y."/>
            <person name="Peccoud J."/>
            <person name="Gilbert C."/>
            <person name="Cordaux R."/>
        </authorList>
    </citation>
    <scope>NUCLEOTIDE SEQUENCE [LARGE SCALE GENOMIC DNA]</scope>
    <source>
        <strain evidence="5">ANa2</strain>
        <tissue evidence="5">Whole body excluding digestive tract and cuticle</tissue>
    </source>
</reference>
<proteinExistence type="predicted"/>
<evidence type="ECO:0000256" key="3">
    <source>
        <dbReference type="SAM" id="MobiDB-lite"/>
    </source>
</evidence>
<dbReference type="Gene3D" id="3.90.70.10">
    <property type="entry name" value="Cysteine proteinases"/>
    <property type="match status" value="2"/>
</dbReference>
<feature type="compositionally biased region" description="Basic and acidic residues" evidence="3">
    <location>
        <begin position="106"/>
        <end position="129"/>
    </location>
</feature>
<feature type="region of interest" description="Disordered" evidence="3">
    <location>
        <begin position="91"/>
        <end position="129"/>
    </location>
</feature>
<feature type="region of interest" description="Disordered" evidence="3">
    <location>
        <begin position="1152"/>
        <end position="1202"/>
    </location>
</feature>
<dbReference type="GO" id="GO:0016579">
    <property type="term" value="P:protein deubiquitination"/>
    <property type="evidence" value="ECO:0007669"/>
    <property type="project" value="InterPro"/>
</dbReference>
<dbReference type="EMBL" id="SEYY01017805">
    <property type="protein sequence ID" value="KAB7499585.1"/>
    <property type="molecule type" value="Genomic_DNA"/>
</dbReference>
<dbReference type="InterPro" id="IPR028889">
    <property type="entry name" value="USP"/>
</dbReference>
<dbReference type="InterPro" id="IPR001394">
    <property type="entry name" value="Peptidase_C19_UCH"/>
</dbReference>
<comment type="caution">
    <text evidence="5">The sequence shown here is derived from an EMBL/GenBank/DDBJ whole genome shotgun (WGS) entry which is preliminary data.</text>
</comment>
<protein>
    <recommendedName>
        <fullName evidence="2">ubiquitinyl hydrolase 1</fullName>
        <ecNumber evidence="2">3.4.19.12</ecNumber>
    </recommendedName>
</protein>
<gene>
    <name evidence="5" type="primary">Usp43</name>
    <name evidence="5" type="ORF">Anas_02053</name>
</gene>
<dbReference type="InterPro" id="IPR038765">
    <property type="entry name" value="Papain-like_cys_pep_sf"/>
</dbReference>
<name>A0A5N5T080_9CRUS</name>
<feature type="compositionally biased region" description="Polar residues" evidence="3">
    <location>
        <begin position="1174"/>
        <end position="1183"/>
    </location>
</feature>
<feature type="region of interest" description="Disordered" evidence="3">
    <location>
        <begin position="864"/>
        <end position="944"/>
    </location>
</feature>
<keyword evidence="6" id="KW-1185">Reference proteome</keyword>
<comment type="catalytic activity">
    <reaction evidence="1">
        <text>Thiol-dependent hydrolysis of ester, thioester, amide, peptide and isopeptide bonds formed by the C-terminal Gly of ubiquitin (a 76-residue protein attached to proteins as an intracellular targeting signal).</text>
        <dbReference type="EC" id="3.4.19.12"/>
    </reaction>
</comment>
<evidence type="ECO:0000313" key="6">
    <source>
        <dbReference type="Proteomes" id="UP000326759"/>
    </source>
</evidence>
<dbReference type="PANTHER" id="PTHR21646">
    <property type="entry name" value="UBIQUITIN CARBOXYL-TERMINAL HYDROLASE"/>
    <property type="match status" value="1"/>
</dbReference>
<organism evidence="5 6">
    <name type="scientific">Armadillidium nasatum</name>
    <dbReference type="NCBI Taxonomy" id="96803"/>
    <lineage>
        <taxon>Eukaryota</taxon>
        <taxon>Metazoa</taxon>
        <taxon>Ecdysozoa</taxon>
        <taxon>Arthropoda</taxon>
        <taxon>Crustacea</taxon>
        <taxon>Multicrustacea</taxon>
        <taxon>Malacostraca</taxon>
        <taxon>Eumalacostraca</taxon>
        <taxon>Peracarida</taxon>
        <taxon>Isopoda</taxon>
        <taxon>Oniscidea</taxon>
        <taxon>Crinocheta</taxon>
        <taxon>Armadillidiidae</taxon>
        <taxon>Armadillidium</taxon>
    </lineage>
</organism>
<dbReference type="InterPro" id="IPR018200">
    <property type="entry name" value="USP_CS"/>
</dbReference>
<sequence length="1226" mass="137307">MSVVRSVSTSELTVHSVVNENSDEMGLNQDFVKCGSSQHNGIEEISCTADVLTPKAHTLDRFYRPSTMNQHGEKRKKSFFASFRLSKKSYSKGKEEHVSSGSDISHTPEKSEGSFHNQEGKTLESSESKKCEEILNNEQFKPKKHYLNRMSSFVNKVASKVHGNEINSGYGLRSKLERSQTVTGTDLLSSKVDYVSFDKKNVPGLMGIRNHGNTCFMNAVIQCLSHTDILAEYFVLDHYKNDLARCNRINSKKYGTRGEITEHLAVLLKSLWVLRYVPDTSLNLKNIVEKYEPCYRGSNQHDAAEFLMFVLDKVHEDLNTASKKKYKKVKNSYGRPDEIVAAETLANHLRCNSSFIQDIFQAQFRSSLKCPHCLKESNTFDPYLCVSIPIPQKEVLTIFVTVVYLNQQPKQVKIGVTIEASSTVRHLRSIIANDCGICTDQLVLTEIDGEGFHRTFSDNACVNLIQSTDPIYAVELTSGSDCEDDGFLHIMWMNALVVEPVNIRLAEVVAERNVNNSISGYSYFRTTCECYKFGSNGLFMIGIDNGTKNVTLLEPDLDHPLLHQNVDDALSICHPLGGPIHIKLILQWTADNKEKYIIDDVDHIDEHSSVDELKKKPPECAPVTLSDCLQLHTSAEMLSCGDAWHCPTCNRKQQVLKRLNLWSAPQVLVIHLKRFKQVSLSSNSSKLNTIVNFPLNGFDISDHMAGRHITSNNIAQSNALENAAANKVLGGVWSPWKRHKKFNVTEGDHVYDLYAICNHHGRDLQGGHYTAVCRNPTNGKWYTFDDFNIEEIPQEKVIDQDAYILFYQKREESMSPCFTYDSESNHWSYRIPISVLPSHLRIIPSPESKKVLMEDKKDTQINSAMEESENEGGSQNSNSDSTPSSSTLSTSEHEAPTVKDQNKYLEGDNKEDIVSKTPFIDTTTSTATDSKHLHKNSSDDQIDARNTYSLPATTENDVKPSINNKNCEILCNGGGDDDDDKVIAVESDHSDETIPEVRIQPASLEVLASHKYRSFSSSQNFMKMSLQGNLHDASSNGPIGTEIVNGDCGEKLTNGYCSENGSSCDEETPQVRITASSHQTNCTDGSYALHSYKRSHRMSNANKTASFVVIRTPTSSPRSIRDKNYSYTGSIDSIKPTGVGTWRAKIRETYPGTKPTNCTKERRPVSYNGGVQNGKCSTNSLRKSSIDKRQDQQMPNGPHIKTKSISCVMECKERDNRENFLTESSV</sequence>